<gene>
    <name evidence="1" type="ORF">X975_23178</name>
</gene>
<name>A0A087T392_STEMI</name>
<protein>
    <submittedName>
        <fullName evidence="1">Uncharacterized protein</fullName>
    </submittedName>
</protein>
<dbReference type="OrthoDB" id="6431769at2759"/>
<evidence type="ECO:0000313" key="1">
    <source>
        <dbReference type="EMBL" id="KFM59581.1"/>
    </source>
</evidence>
<dbReference type="AlphaFoldDB" id="A0A087T392"/>
<organism evidence="1 2">
    <name type="scientific">Stegodyphus mimosarum</name>
    <name type="common">African social velvet spider</name>
    <dbReference type="NCBI Taxonomy" id="407821"/>
    <lineage>
        <taxon>Eukaryota</taxon>
        <taxon>Metazoa</taxon>
        <taxon>Ecdysozoa</taxon>
        <taxon>Arthropoda</taxon>
        <taxon>Chelicerata</taxon>
        <taxon>Arachnida</taxon>
        <taxon>Araneae</taxon>
        <taxon>Araneomorphae</taxon>
        <taxon>Entelegynae</taxon>
        <taxon>Eresoidea</taxon>
        <taxon>Eresidae</taxon>
        <taxon>Stegodyphus</taxon>
    </lineage>
</organism>
<dbReference type="EMBL" id="KK113215">
    <property type="protein sequence ID" value="KFM59581.1"/>
    <property type="molecule type" value="Genomic_DNA"/>
</dbReference>
<sequence length="335" mass="38817">MSLETLHINAVYHNENQLFQCKRKDFLSEVSKRFGVDENEILIFESSKNFRKQISVDDLKPVSKVEIMSRTSPPRVVNGQRRNSFNKITEVESCIISKLTENRTLNGTERIFIIDLIEKNIENRSSKQNLVNEMVNRKVPTSNKKVQINMKAETLTTDAKTQTDYVEPKELTGANHSKKRKNNQVELQIKRIAKQEVLDKAEVSRLLAESFDNRRHFILHDLPLVQHVKEKYPLLFTVDEVKNELDRICYHGVCADFLKNIEKYATTILKSIPSTEPLLIKTLTKMEKCETDIQKNYAQNVGSVLLLSFLAKEERKYIRLLDKDIDPGDFPHIDA</sequence>
<dbReference type="OMA" id="CTEFIAN"/>
<evidence type="ECO:0000313" key="2">
    <source>
        <dbReference type="Proteomes" id="UP000054359"/>
    </source>
</evidence>
<keyword evidence="2" id="KW-1185">Reference proteome</keyword>
<reference evidence="1 2" key="1">
    <citation type="submission" date="2013-11" db="EMBL/GenBank/DDBJ databases">
        <title>Genome sequencing of Stegodyphus mimosarum.</title>
        <authorList>
            <person name="Bechsgaard J."/>
        </authorList>
    </citation>
    <scope>NUCLEOTIDE SEQUENCE [LARGE SCALE GENOMIC DNA]</scope>
</reference>
<proteinExistence type="predicted"/>
<dbReference type="Proteomes" id="UP000054359">
    <property type="component" value="Unassembled WGS sequence"/>
</dbReference>
<feature type="non-terminal residue" evidence="1">
    <location>
        <position position="335"/>
    </location>
</feature>
<accession>A0A087T392</accession>